<dbReference type="OrthoDB" id="5355033at2"/>
<dbReference type="PANTHER" id="PTHR43877:SF1">
    <property type="entry name" value="ACETYLTRANSFERASE"/>
    <property type="match status" value="1"/>
</dbReference>
<dbReference type="Gene3D" id="3.40.630.30">
    <property type="match status" value="1"/>
</dbReference>
<keyword evidence="5" id="KW-1185">Reference proteome</keyword>
<evidence type="ECO:0000313" key="4">
    <source>
        <dbReference type="EMBL" id="TQV88759.1"/>
    </source>
</evidence>
<feature type="domain" description="N-acetyltransferase" evidence="3">
    <location>
        <begin position="4"/>
        <end position="178"/>
    </location>
</feature>
<keyword evidence="1 4" id="KW-0808">Transferase</keyword>
<evidence type="ECO:0000256" key="1">
    <source>
        <dbReference type="ARBA" id="ARBA00022679"/>
    </source>
</evidence>
<dbReference type="InterPro" id="IPR050832">
    <property type="entry name" value="Bact_Acetyltransf"/>
</dbReference>
<dbReference type="PANTHER" id="PTHR43877">
    <property type="entry name" value="AMINOALKYLPHOSPHONATE N-ACETYLTRANSFERASE-RELATED-RELATED"/>
    <property type="match status" value="1"/>
</dbReference>
<evidence type="ECO:0000259" key="3">
    <source>
        <dbReference type="PROSITE" id="PS51186"/>
    </source>
</evidence>
<reference evidence="4 5" key="1">
    <citation type="submission" date="2019-07" db="EMBL/GenBank/DDBJ databases">
        <title>Draft genome for Aliikangiella sp. M105.</title>
        <authorList>
            <person name="Wang G."/>
        </authorList>
    </citation>
    <scope>NUCLEOTIDE SEQUENCE [LARGE SCALE GENOMIC DNA]</scope>
    <source>
        <strain evidence="4 5">M105</strain>
    </source>
</reference>
<comment type="caution">
    <text evidence="4">The sequence shown here is derived from an EMBL/GenBank/DDBJ whole genome shotgun (WGS) entry which is preliminary data.</text>
</comment>
<dbReference type="PROSITE" id="PS51186">
    <property type="entry name" value="GNAT"/>
    <property type="match status" value="1"/>
</dbReference>
<dbReference type="InterPro" id="IPR016181">
    <property type="entry name" value="Acyl_CoA_acyltransferase"/>
</dbReference>
<dbReference type="EMBL" id="VIKS01000003">
    <property type="protein sequence ID" value="TQV88759.1"/>
    <property type="molecule type" value="Genomic_DNA"/>
</dbReference>
<dbReference type="GO" id="GO:0016747">
    <property type="term" value="F:acyltransferase activity, transferring groups other than amino-acyl groups"/>
    <property type="evidence" value="ECO:0007669"/>
    <property type="project" value="InterPro"/>
</dbReference>
<dbReference type="Pfam" id="PF00583">
    <property type="entry name" value="Acetyltransf_1"/>
    <property type="match status" value="1"/>
</dbReference>
<dbReference type="SUPFAM" id="SSF55729">
    <property type="entry name" value="Acyl-CoA N-acyltransferases (Nat)"/>
    <property type="match status" value="1"/>
</dbReference>
<evidence type="ECO:0000313" key="5">
    <source>
        <dbReference type="Proteomes" id="UP000315439"/>
    </source>
</evidence>
<protein>
    <submittedName>
        <fullName evidence="4">GNAT family N-acetyltransferase</fullName>
    </submittedName>
</protein>
<organism evidence="4 5">
    <name type="scientific">Aliikangiella coralliicola</name>
    <dbReference type="NCBI Taxonomy" id="2592383"/>
    <lineage>
        <taxon>Bacteria</taxon>
        <taxon>Pseudomonadati</taxon>
        <taxon>Pseudomonadota</taxon>
        <taxon>Gammaproteobacteria</taxon>
        <taxon>Oceanospirillales</taxon>
        <taxon>Pleioneaceae</taxon>
        <taxon>Aliikangiella</taxon>
    </lineage>
</organism>
<dbReference type="CDD" id="cd04301">
    <property type="entry name" value="NAT_SF"/>
    <property type="match status" value="1"/>
</dbReference>
<name>A0A545UH20_9GAMM</name>
<sequence length="178" mass="20069">MINYPIRLAVRADENAITQLIERSVRKLSIKDYTQAQIEGALKSAWGLDSQLIDDQSYFVVEQHKQIVGAGGWSYRKTLFGNNDEAARDSSLLNPEVDAAKIRAFFVAPEYARRGIGSLIMHHCEQAARKKGFTRLELMSTLPGKPLYQRHGFIAQSAVEYPLGNRLTIQFIPMTKTL</sequence>
<gene>
    <name evidence="4" type="ORF">FLL46_04300</name>
</gene>
<accession>A0A545UH20</accession>
<keyword evidence="2" id="KW-0012">Acyltransferase</keyword>
<dbReference type="InterPro" id="IPR000182">
    <property type="entry name" value="GNAT_dom"/>
</dbReference>
<dbReference type="RefSeq" id="WP_142892218.1">
    <property type="nucleotide sequence ID" value="NZ_ML660161.1"/>
</dbReference>
<dbReference type="Proteomes" id="UP000315439">
    <property type="component" value="Unassembled WGS sequence"/>
</dbReference>
<dbReference type="AlphaFoldDB" id="A0A545UH20"/>
<evidence type="ECO:0000256" key="2">
    <source>
        <dbReference type="ARBA" id="ARBA00023315"/>
    </source>
</evidence>
<proteinExistence type="predicted"/>